<sequence>MKKPSLMLLAWMLLGLAGCSSLPNTPAPAPAFEPDAQALAAEAERVRQVHSQLDWGFAGRVAVSNGRDGGNGRLDWQQGGGGFQARLSAPVTRQGWELSMDFASGQARLDGLAGGPRQGSDARALVQQSTGWDLPVATLGDWVRGVLDGQAQVQARDAAGRPLRAEQDGWQVQFGQWYEAEPGRPALPRRIDAVNGQARVRLLVDQWMGWEQ</sequence>
<dbReference type="GO" id="GO:0044874">
    <property type="term" value="P:lipoprotein localization to outer membrane"/>
    <property type="evidence" value="ECO:0007669"/>
    <property type="project" value="UniProtKB-UniRule"/>
</dbReference>
<comment type="similarity">
    <text evidence="2 13">Belongs to the LolB family.</text>
</comment>
<name>A0A0R0DGN9_9GAMM</name>
<dbReference type="Gene3D" id="2.50.20.10">
    <property type="entry name" value="Lipoprotein localisation LolA/LolB/LppX"/>
    <property type="match status" value="1"/>
</dbReference>
<evidence type="ECO:0000256" key="9">
    <source>
        <dbReference type="ARBA" id="ARBA00023139"/>
    </source>
</evidence>
<dbReference type="PATRIC" id="fig|336566.3.peg.984"/>
<dbReference type="EMBL" id="LDJM01000019">
    <property type="protein sequence ID" value="KRG77214.1"/>
    <property type="molecule type" value="Genomic_DNA"/>
</dbReference>
<keyword evidence="8 13" id="KW-0472">Membrane</keyword>
<keyword evidence="9 13" id="KW-0564">Palmitate</keyword>
<dbReference type="SUPFAM" id="SSF89392">
    <property type="entry name" value="Prokaryotic lipoproteins and lipoprotein localization factors"/>
    <property type="match status" value="1"/>
</dbReference>
<evidence type="ECO:0000256" key="14">
    <source>
        <dbReference type="SAM" id="SignalP"/>
    </source>
</evidence>
<gene>
    <name evidence="13" type="primary">lolB</name>
    <name evidence="15" type="ORF">ABB30_08215</name>
</gene>
<evidence type="ECO:0000256" key="13">
    <source>
        <dbReference type="HAMAP-Rule" id="MF_00233"/>
    </source>
</evidence>
<dbReference type="InterPro" id="IPR029046">
    <property type="entry name" value="LolA/LolB/LppX"/>
</dbReference>
<dbReference type="GO" id="GO:0015031">
    <property type="term" value="P:protein transport"/>
    <property type="evidence" value="ECO:0007669"/>
    <property type="project" value="UniProtKB-KW"/>
</dbReference>
<feature type="signal peptide" evidence="14">
    <location>
        <begin position="1"/>
        <end position="23"/>
    </location>
</feature>
<keyword evidence="5 13" id="KW-0813">Transport</keyword>
<keyword evidence="12 13" id="KW-0449">Lipoprotein</keyword>
<evidence type="ECO:0000256" key="1">
    <source>
        <dbReference type="ARBA" id="ARBA00004459"/>
    </source>
</evidence>
<feature type="chain" id="PRO_5008852978" description="Outer-membrane lipoprotein LolB" evidence="14">
    <location>
        <begin position="24"/>
        <end position="212"/>
    </location>
</feature>
<comment type="function">
    <text evidence="13">Plays a critical role in the incorporation of lipoproteins in the outer membrane after they are released by the LolA protein.</text>
</comment>
<evidence type="ECO:0000256" key="6">
    <source>
        <dbReference type="ARBA" id="ARBA00022729"/>
    </source>
</evidence>
<evidence type="ECO:0000256" key="5">
    <source>
        <dbReference type="ARBA" id="ARBA00022448"/>
    </source>
</evidence>
<dbReference type="AlphaFoldDB" id="A0A0R0DGN9"/>
<comment type="subcellular location">
    <subcellularLocation>
        <location evidence="1 13">Cell outer membrane</location>
        <topology evidence="1 13">Lipid-anchor</topology>
    </subcellularLocation>
</comment>
<dbReference type="Proteomes" id="UP000050956">
    <property type="component" value="Unassembled WGS sequence"/>
</dbReference>
<comment type="caution">
    <text evidence="15">The sequence shown here is derived from an EMBL/GenBank/DDBJ whole genome shotgun (WGS) entry which is preliminary data.</text>
</comment>
<evidence type="ECO:0000256" key="10">
    <source>
        <dbReference type="ARBA" id="ARBA00023186"/>
    </source>
</evidence>
<protein>
    <recommendedName>
        <fullName evidence="4 13">Outer-membrane lipoprotein LolB</fullName>
    </recommendedName>
</protein>
<evidence type="ECO:0000256" key="8">
    <source>
        <dbReference type="ARBA" id="ARBA00023136"/>
    </source>
</evidence>
<evidence type="ECO:0000256" key="3">
    <source>
        <dbReference type="ARBA" id="ARBA00011245"/>
    </source>
</evidence>
<dbReference type="PROSITE" id="PS51257">
    <property type="entry name" value="PROKAR_LIPOPROTEIN"/>
    <property type="match status" value="1"/>
</dbReference>
<evidence type="ECO:0000256" key="4">
    <source>
        <dbReference type="ARBA" id="ARBA00016202"/>
    </source>
</evidence>
<dbReference type="HAMAP" id="MF_00233">
    <property type="entry name" value="LolB"/>
    <property type="match status" value="1"/>
</dbReference>
<dbReference type="GO" id="GO:0009279">
    <property type="term" value="C:cell outer membrane"/>
    <property type="evidence" value="ECO:0007669"/>
    <property type="project" value="UniProtKB-SubCell"/>
</dbReference>
<organism evidence="15 16">
    <name type="scientific">Stenotrophomonas ginsengisoli</name>
    <dbReference type="NCBI Taxonomy" id="336566"/>
    <lineage>
        <taxon>Bacteria</taxon>
        <taxon>Pseudomonadati</taxon>
        <taxon>Pseudomonadota</taxon>
        <taxon>Gammaproteobacteria</taxon>
        <taxon>Lysobacterales</taxon>
        <taxon>Lysobacteraceae</taxon>
        <taxon>Stenotrophomonas</taxon>
    </lineage>
</organism>
<comment type="subunit">
    <text evidence="3 13">Monomer.</text>
</comment>
<dbReference type="CDD" id="cd16326">
    <property type="entry name" value="LolB"/>
    <property type="match status" value="1"/>
</dbReference>
<dbReference type="NCBIfam" id="TIGR00548">
    <property type="entry name" value="lolB"/>
    <property type="match status" value="1"/>
</dbReference>
<keyword evidence="16" id="KW-1185">Reference proteome</keyword>
<accession>A0A0R0DGN9</accession>
<reference evidence="15 16" key="1">
    <citation type="submission" date="2015-05" db="EMBL/GenBank/DDBJ databases">
        <title>Genome sequencing and analysis of members of genus Stenotrophomonas.</title>
        <authorList>
            <person name="Patil P.P."/>
            <person name="Midha S."/>
            <person name="Patil P.B."/>
        </authorList>
    </citation>
    <scope>NUCLEOTIDE SEQUENCE [LARGE SCALE GENOMIC DNA]</scope>
    <source>
        <strain evidence="15 16">DSM 24757</strain>
    </source>
</reference>
<dbReference type="Pfam" id="PF03550">
    <property type="entry name" value="LolB"/>
    <property type="match status" value="1"/>
</dbReference>
<dbReference type="OrthoDB" id="9797618at2"/>
<dbReference type="RefSeq" id="WP_057637822.1">
    <property type="nucleotide sequence ID" value="NZ_LDJM01000019.1"/>
</dbReference>
<evidence type="ECO:0000313" key="15">
    <source>
        <dbReference type="EMBL" id="KRG77214.1"/>
    </source>
</evidence>
<keyword evidence="6 13" id="KW-0732">Signal</keyword>
<evidence type="ECO:0000256" key="2">
    <source>
        <dbReference type="ARBA" id="ARBA00009696"/>
    </source>
</evidence>
<evidence type="ECO:0000256" key="12">
    <source>
        <dbReference type="ARBA" id="ARBA00023288"/>
    </source>
</evidence>
<evidence type="ECO:0000256" key="7">
    <source>
        <dbReference type="ARBA" id="ARBA00022927"/>
    </source>
</evidence>
<keyword evidence="11 13" id="KW-0998">Cell outer membrane</keyword>
<evidence type="ECO:0000256" key="11">
    <source>
        <dbReference type="ARBA" id="ARBA00023237"/>
    </source>
</evidence>
<proteinExistence type="inferred from homology"/>
<evidence type="ECO:0000313" key="16">
    <source>
        <dbReference type="Proteomes" id="UP000050956"/>
    </source>
</evidence>
<dbReference type="InterPro" id="IPR004565">
    <property type="entry name" value="OM_lipoprot_LolB"/>
</dbReference>
<keyword evidence="7 13" id="KW-0653">Protein transport</keyword>
<dbReference type="STRING" id="336566.ABB30_08215"/>
<keyword evidence="10 13" id="KW-0143">Chaperone</keyword>